<evidence type="ECO:0000313" key="2">
    <source>
        <dbReference type="EMBL" id="KIM72886.1"/>
    </source>
</evidence>
<reference evidence="3" key="2">
    <citation type="submission" date="2015-01" db="EMBL/GenBank/DDBJ databases">
        <title>Evolutionary Origins and Diversification of the Mycorrhizal Mutualists.</title>
        <authorList>
            <consortium name="DOE Joint Genome Institute"/>
            <consortium name="Mycorrhizal Genomics Consortium"/>
            <person name="Kohler A."/>
            <person name="Kuo A."/>
            <person name="Nagy L.G."/>
            <person name="Floudas D."/>
            <person name="Copeland A."/>
            <person name="Barry K.W."/>
            <person name="Cichocki N."/>
            <person name="Veneault-Fourrey C."/>
            <person name="LaButti K."/>
            <person name="Lindquist E.A."/>
            <person name="Lipzen A."/>
            <person name="Lundell T."/>
            <person name="Morin E."/>
            <person name="Murat C."/>
            <person name="Riley R."/>
            <person name="Ohm R."/>
            <person name="Sun H."/>
            <person name="Tunlid A."/>
            <person name="Henrissat B."/>
            <person name="Grigoriev I.V."/>
            <person name="Hibbett D.S."/>
            <person name="Martin F."/>
        </authorList>
    </citation>
    <scope>NUCLEOTIDE SEQUENCE [LARGE SCALE GENOMIC DNA]</scope>
    <source>
        <strain evidence="3">F 1598</strain>
    </source>
</reference>
<dbReference type="HOGENOM" id="CLU_1732186_0_0_1"/>
<feature type="region of interest" description="Disordered" evidence="1">
    <location>
        <begin position="23"/>
        <end position="42"/>
    </location>
</feature>
<feature type="region of interest" description="Disordered" evidence="1">
    <location>
        <begin position="76"/>
        <end position="127"/>
    </location>
</feature>
<feature type="compositionally biased region" description="Polar residues" evidence="1">
    <location>
        <begin position="76"/>
        <end position="93"/>
    </location>
</feature>
<dbReference type="AlphaFoldDB" id="A0A0C3EYR5"/>
<evidence type="ECO:0000313" key="3">
    <source>
        <dbReference type="Proteomes" id="UP000054166"/>
    </source>
</evidence>
<dbReference type="EMBL" id="KN833102">
    <property type="protein sequence ID" value="KIM72886.1"/>
    <property type="molecule type" value="Genomic_DNA"/>
</dbReference>
<feature type="compositionally biased region" description="Polar residues" evidence="1">
    <location>
        <begin position="23"/>
        <end position="33"/>
    </location>
</feature>
<proteinExistence type="predicted"/>
<accession>A0A0C3EYR5</accession>
<dbReference type="InParanoid" id="A0A0C3EYR5"/>
<organism evidence="2 3">
    <name type="scientific">Piloderma croceum (strain F 1598)</name>
    <dbReference type="NCBI Taxonomy" id="765440"/>
    <lineage>
        <taxon>Eukaryota</taxon>
        <taxon>Fungi</taxon>
        <taxon>Dikarya</taxon>
        <taxon>Basidiomycota</taxon>
        <taxon>Agaricomycotina</taxon>
        <taxon>Agaricomycetes</taxon>
        <taxon>Agaricomycetidae</taxon>
        <taxon>Atheliales</taxon>
        <taxon>Atheliaceae</taxon>
        <taxon>Piloderma</taxon>
    </lineage>
</organism>
<protein>
    <submittedName>
        <fullName evidence="2">Uncharacterized protein</fullName>
    </submittedName>
</protein>
<keyword evidence="3" id="KW-1185">Reference proteome</keyword>
<dbReference type="Proteomes" id="UP000054166">
    <property type="component" value="Unassembled WGS sequence"/>
</dbReference>
<evidence type="ECO:0000256" key="1">
    <source>
        <dbReference type="SAM" id="MobiDB-lite"/>
    </source>
</evidence>
<sequence length="151" mass="16081">MSDNGSDVSAQWNKLLASIDTQGVTLQTTPSETGESDSSDVSAQWNRLLASINTPGIALRTTSLKVKDLSEISSVHSTMSDLLTTSPEPTLNSTEDKYHPSPVPSPVLVNQTGHSSSEEDSGDVQHAIGELNTELPQILCSGVMSWRVCTP</sequence>
<name>A0A0C3EYR5_PILCF</name>
<gene>
    <name evidence="2" type="ORF">PILCRDRAFT_15698</name>
</gene>
<reference evidence="2 3" key="1">
    <citation type="submission" date="2014-04" db="EMBL/GenBank/DDBJ databases">
        <authorList>
            <consortium name="DOE Joint Genome Institute"/>
            <person name="Kuo A."/>
            <person name="Tarkka M."/>
            <person name="Buscot F."/>
            <person name="Kohler A."/>
            <person name="Nagy L.G."/>
            <person name="Floudas D."/>
            <person name="Copeland A."/>
            <person name="Barry K.W."/>
            <person name="Cichocki N."/>
            <person name="Veneault-Fourrey C."/>
            <person name="LaButti K."/>
            <person name="Lindquist E.A."/>
            <person name="Lipzen A."/>
            <person name="Lundell T."/>
            <person name="Morin E."/>
            <person name="Murat C."/>
            <person name="Sun H."/>
            <person name="Tunlid A."/>
            <person name="Henrissat B."/>
            <person name="Grigoriev I.V."/>
            <person name="Hibbett D.S."/>
            <person name="Martin F."/>
            <person name="Nordberg H.P."/>
            <person name="Cantor M.N."/>
            <person name="Hua S.X."/>
        </authorList>
    </citation>
    <scope>NUCLEOTIDE SEQUENCE [LARGE SCALE GENOMIC DNA]</scope>
    <source>
        <strain evidence="2 3">F 1598</strain>
    </source>
</reference>